<accession>A0A8J5RSS9</accession>
<evidence type="ECO:0000313" key="3">
    <source>
        <dbReference type="Proteomes" id="UP000729402"/>
    </source>
</evidence>
<keyword evidence="1" id="KW-1133">Transmembrane helix</keyword>
<keyword evidence="3" id="KW-1185">Reference proteome</keyword>
<proteinExistence type="predicted"/>
<organism evidence="2 3">
    <name type="scientific">Zizania palustris</name>
    <name type="common">Northern wild rice</name>
    <dbReference type="NCBI Taxonomy" id="103762"/>
    <lineage>
        <taxon>Eukaryota</taxon>
        <taxon>Viridiplantae</taxon>
        <taxon>Streptophyta</taxon>
        <taxon>Embryophyta</taxon>
        <taxon>Tracheophyta</taxon>
        <taxon>Spermatophyta</taxon>
        <taxon>Magnoliopsida</taxon>
        <taxon>Liliopsida</taxon>
        <taxon>Poales</taxon>
        <taxon>Poaceae</taxon>
        <taxon>BOP clade</taxon>
        <taxon>Oryzoideae</taxon>
        <taxon>Oryzeae</taxon>
        <taxon>Zizaniinae</taxon>
        <taxon>Zizania</taxon>
    </lineage>
</organism>
<feature type="transmembrane region" description="Helical" evidence="1">
    <location>
        <begin position="62"/>
        <end position="85"/>
    </location>
</feature>
<keyword evidence="1" id="KW-0472">Membrane</keyword>
<protein>
    <submittedName>
        <fullName evidence="2">Uncharacterized protein</fullName>
    </submittedName>
</protein>
<reference evidence="2" key="1">
    <citation type="journal article" date="2021" name="bioRxiv">
        <title>Whole Genome Assembly and Annotation of Northern Wild Rice, Zizania palustris L., Supports a Whole Genome Duplication in the Zizania Genus.</title>
        <authorList>
            <person name="Haas M."/>
            <person name="Kono T."/>
            <person name="Macchietto M."/>
            <person name="Millas R."/>
            <person name="McGilp L."/>
            <person name="Shao M."/>
            <person name="Duquette J."/>
            <person name="Hirsch C.N."/>
            <person name="Kimball J."/>
        </authorList>
    </citation>
    <scope>NUCLEOTIDE SEQUENCE</scope>
    <source>
        <tissue evidence="2">Fresh leaf tissue</tissue>
    </source>
</reference>
<dbReference type="EMBL" id="JAAALK010000287">
    <property type="protein sequence ID" value="KAG8059981.1"/>
    <property type="molecule type" value="Genomic_DNA"/>
</dbReference>
<keyword evidence="1" id="KW-0812">Transmembrane</keyword>
<comment type="caution">
    <text evidence="2">The sequence shown here is derived from an EMBL/GenBank/DDBJ whole genome shotgun (WGS) entry which is preliminary data.</text>
</comment>
<dbReference type="AlphaFoldDB" id="A0A8J5RSS9"/>
<reference evidence="2" key="2">
    <citation type="submission" date="2021-02" db="EMBL/GenBank/DDBJ databases">
        <authorList>
            <person name="Kimball J.A."/>
            <person name="Haas M.W."/>
            <person name="Macchietto M."/>
            <person name="Kono T."/>
            <person name="Duquette J."/>
            <person name="Shao M."/>
        </authorList>
    </citation>
    <scope>NUCLEOTIDE SEQUENCE</scope>
    <source>
        <tissue evidence="2">Fresh leaf tissue</tissue>
    </source>
</reference>
<evidence type="ECO:0000313" key="2">
    <source>
        <dbReference type="EMBL" id="KAG8059981.1"/>
    </source>
</evidence>
<gene>
    <name evidence="2" type="ORF">GUJ93_ZPchr0002g23317</name>
</gene>
<dbReference type="Proteomes" id="UP000729402">
    <property type="component" value="Unassembled WGS sequence"/>
</dbReference>
<evidence type="ECO:0000256" key="1">
    <source>
        <dbReference type="SAM" id="Phobius"/>
    </source>
</evidence>
<name>A0A8J5RSS9_ZIZPA</name>
<sequence>MMSRLKFSRAMLTLTLSIHAERKKRLRYVVPSRVCGGWLTSISRPSPPPLARLSLTVATDSLPLVIATGRLLLVAATMFLSLILARSICFSLSGGGSGGEEQEQGGGEVV</sequence>